<feature type="compositionally biased region" description="Polar residues" evidence="1">
    <location>
        <begin position="122"/>
        <end position="135"/>
    </location>
</feature>
<dbReference type="InParanoid" id="J4IAV2"/>
<dbReference type="GO" id="GO:0003676">
    <property type="term" value="F:nucleic acid binding"/>
    <property type="evidence" value="ECO:0007669"/>
    <property type="project" value="InterPro"/>
</dbReference>
<evidence type="ECO:0000259" key="2">
    <source>
        <dbReference type="PROSITE" id="PS50174"/>
    </source>
</evidence>
<dbReference type="PANTHER" id="PTHR20923">
    <property type="entry name" value="BAT4 PROTEIN-RELATED"/>
    <property type="match status" value="1"/>
</dbReference>
<organism evidence="3 4">
    <name type="scientific">Fibroporia radiculosa</name>
    <dbReference type="NCBI Taxonomy" id="599839"/>
    <lineage>
        <taxon>Eukaryota</taxon>
        <taxon>Fungi</taxon>
        <taxon>Dikarya</taxon>
        <taxon>Basidiomycota</taxon>
        <taxon>Agaricomycotina</taxon>
        <taxon>Agaricomycetes</taxon>
        <taxon>Polyporales</taxon>
        <taxon>Fibroporiaceae</taxon>
        <taxon>Fibroporia</taxon>
    </lineage>
</organism>
<dbReference type="PANTHER" id="PTHR20923:SF1">
    <property type="entry name" value="G PATCH DOMAIN AND ANKYRIN REPEAT-CONTAINING PROTEIN 1"/>
    <property type="match status" value="1"/>
</dbReference>
<feature type="compositionally biased region" description="Basic residues" evidence="1">
    <location>
        <begin position="210"/>
        <end position="225"/>
    </location>
</feature>
<gene>
    <name evidence="3" type="ORF">FIBRA_05692</name>
</gene>
<dbReference type="InterPro" id="IPR039146">
    <property type="entry name" value="GPANK1"/>
</dbReference>
<dbReference type="Proteomes" id="UP000006352">
    <property type="component" value="Unassembled WGS sequence"/>
</dbReference>
<dbReference type="InterPro" id="IPR000467">
    <property type="entry name" value="G_patch_dom"/>
</dbReference>
<dbReference type="HOGENOM" id="CLU_056416_0_0_1"/>
<protein>
    <recommendedName>
        <fullName evidence="2">G-patch domain-containing protein</fullName>
    </recommendedName>
</protein>
<feature type="domain" description="G-patch" evidence="2">
    <location>
        <begin position="187"/>
        <end position="237"/>
    </location>
</feature>
<dbReference type="PROSITE" id="PS50174">
    <property type="entry name" value="G_PATCH"/>
    <property type="match status" value="1"/>
</dbReference>
<evidence type="ECO:0000313" key="3">
    <source>
        <dbReference type="EMBL" id="CCM03556.1"/>
    </source>
</evidence>
<accession>J4IAV2</accession>
<feature type="region of interest" description="Disordered" evidence="1">
    <location>
        <begin position="100"/>
        <end position="135"/>
    </location>
</feature>
<feature type="region of interest" description="Disordered" evidence="1">
    <location>
        <begin position="262"/>
        <end position="303"/>
    </location>
</feature>
<evidence type="ECO:0000256" key="1">
    <source>
        <dbReference type="SAM" id="MobiDB-lite"/>
    </source>
</evidence>
<proteinExistence type="predicted"/>
<dbReference type="RefSeq" id="XP_012182839.1">
    <property type="nucleotide sequence ID" value="XM_012327449.1"/>
</dbReference>
<name>J4IAV2_9APHY</name>
<sequence>MATVAHYIYSHYTPAKSTAPVHEEESALETNETDPWQIESSLGARRRLAGAPRFVPAIVSYDEINGMIGMPATLQFPQVNELPRDVSSWYRSLTRSASFPPGPPLDTAPNSPLPSHLVSGLSAPTSTPRPRQRQDNSNWFIARALRSEPATSCSTPTQTLADILARDPPPLSKEEAFTPPVFLTLGPSNKGFAMLQQSGWSEGEPLGPGVRRRFQPHNKARQKSPKRGDGGVGVKQEERLVQWDPDGDVTEIKQVDVIDLTFSDSEDNEPAMKSDQDLAAEDDDGRHFDDVSSAVDPPSHNPNALLTPLPTILKSDRLGIGLKAKTTGPYKASKKRVTHNAAALASHIRANEEMRRMKKVIGRGTRGFARLAKAEAESRRRLLASLNDS</sequence>
<dbReference type="GeneID" id="24098467"/>
<dbReference type="EMBL" id="HE797117">
    <property type="protein sequence ID" value="CCM03556.1"/>
    <property type="molecule type" value="Genomic_DNA"/>
</dbReference>
<dbReference type="STRING" id="599839.J4IAV2"/>
<dbReference type="OrthoDB" id="2538319at2759"/>
<evidence type="ECO:0000313" key="4">
    <source>
        <dbReference type="Proteomes" id="UP000006352"/>
    </source>
</evidence>
<feature type="region of interest" description="Disordered" evidence="1">
    <location>
        <begin position="201"/>
        <end position="236"/>
    </location>
</feature>
<reference evidence="3 4" key="1">
    <citation type="journal article" date="2012" name="Appl. Environ. Microbiol.">
        <title>Short-read sequencing for genomic analysis of the brown rot fungus Fibroporia radiculosa.</title>
        <authorList>
            <person name="Tang J.D."/>
            <person name="Perkins A.D."/>
            <person name="Sonstegard T.S."/>
            <person name="Schroeder S.G."/>
            <person name="Burgess S.C."/>
            <person name="Diehl S.V."/>
        </authorList>
    </citation>
    <scope>NUCLEOTIDE SEQUENCE [LARGE SCALE GENOMIC DNA]</scope>
    <source>
        <strain evidence="3 4">TFFH 294</strain>
    </source>
</reference>
<keyword evidence="4" id="KW-1185">Reference proteome</keyword>
<dbReference type="AlphaFoldDB" id="J4IAV2"/>